<dbReference type="InterPro" id="IPR022385">
    <property type="entry name" value="Rhs_assc_core"/>
</dbReference>
<keyword evidence="3" id="KW-0677">Repeat</keyword>
<dbReference type="InterPro" id="IPR056823">
    <property type="entry name" value="TEN-like_YD-shell"/>
</dbReference>
<keyword evidence="9" id="KW-1185">Reference proteome</keyword>
<evidence type="ECO:0000313" key="8">
    <source>
        <dbReference type="EMBL" id="KAA1164708.1"/>
    </source>
</evidence>
<dbReference type="InterPro" id="IPR003284">
    <property type="entry name" value="Sal_SpvB"/>
</dbReference>
<dbReference type="InterPro" id="IPR028994">
    <property type="entry name" value="Integrin_alpha_N"/>
</dbReference>
<evidence type="ECO:0000256" key="1">
    <source>
        <dbReference type="ARBA" id="ARBA00004613"/>
    </source>
</evidence>
<evidence type="ECO:0000256" key="4">
    <source>
        <dbReference type="ARBA" id="ARBA00023026"/>
    </source>
</evidence>
<dbReference type="Pfam" id="PF03534">
    <property type="entry name" value="SpvB"/>
    <property type="match status" value="1"/>
</dbReference>
<accession>A0ABQ6RML8</accession>
<sequence length="2451" mass="267587">MYKLPSMFKLFLVLTFFTSYSFASSSWVPIANDGITTFIPIPKVTVNGVGVYTTGDSTRISIGDIGATTAYYFRTKDVNSGALGPLQCKTAEQVKNDGNSILADPGINTGKYTYQVSACMTGSGCDINAFESGSLACSIPGATNQFEYKSVAGTRAISVSDSATEHVGTIAAQFRVSESGAATYNVPIAIPNGTAGVAPQVSLNYSSQAGDGILGQGWSLSASSAITRCGKTPVYDGKQGGVNLSKTDRLCYNGQRLLKNRTANTKNNSDIGISDNDYWSTTAIYHTAIDSFVTVKPYYSGISLRAFTVENKAGEVHYFGDVSAIDSSKKSLLGKSLARVFKTVNSSETQGKNDAYIHSKNSTDLANMWLIKAVQDVKSNYFVYNYSDFYNKYSTHFGESLLKSIDYTGNTSQNTAPFASIVFVYDQSKKVKSGWSAGSPILQQKLLKRIQVKVDGKVFRTYTSSYYESPFQDEKNYLESISECTGDGLCNAPIVFNWQKPTPVTTATREICRKEDTRALRIDCYDVPVTDPFKPFSPTSSRTISTKNNNEALIFDFNGDGYSDIVYPDGSWKVKYGPQLSNPETLSGTSDLTSNAEYARIIDFDGDGVLDVIVAKNNTSNWKVISYKKSFSQLTQCDSYMRNNPNDCWPINISLNVNDTGILASGLKGFTQILDIDGDSLQDIVVSNGVQLKYYKNQGGGNFSGIQNLTIIPTPSKTGPPIDFDRPPIITHTIYNGDSRYNKTGGAKNATVLDFNGDGITDLLVGRKTRTRTCTDGGQIPRNIVDKQQESSFQTNTVNGQTCSNHYDIAWYLYSGNDWSAPIQSFSGNAFYSPKAVDLNGDGLTDVLWKTGDELRYRLSDGTNLLAYDTVEIASDTGGNTLVFNDDQEDYSYFMDVSGDGRTDLLISNATKTFRTTYFAMPMSGYPDKVYFQARGSWSFDKKKMTQFADIDGDGKLDWLQGTNSQWKVYLNKDAGKLMNVISNVDNGHGITNNITYSSITNTFDNFAEHNTATYIQEHSSNGIKADGSLDPDYISPKTGMFMVSRVDSLSNYGTNQSVLYQYGGLLMHKKGYGSLGFELLRTLDLQTCTTETAYKNEIIGYDDDGETPFWGKRAYSYTNYDTCMATTTVYNQLAPYTGIPKSTVQTLGAGSGAAIVSEAINSVGNKATVNGGIQAYIEKSTEVSYALNKELTASSVATRSITENEYDFYGNADTITNTTDNKASGAVSTSNVLSVITENTYGSSSVDKKMGRLATSRVSKTLKIGGVTAPVNGTAGSIVNNASFTYNSDKLLKTETTAFGTTTHGYDEWGNKNSSTFVTNNSTGNVSSSRSTSMQYDSRGRLVVSSTNSKGFTTTSRYKTTTSGTSFTQLPKGIILATQVEGENGGKVTKEYNYFGTPTKTLSSTGSQSPTLQSATYTRLCSSVSCGVAGAFQRIISAASGMPETQTYLDAWGRELVTKKRLLNGSWQVVEKDYDEQGRAKWVSEPGSGSASTYKTVFSYDKLGRVDNELKPTGDNVTREYDGLTTTTTDEKGNKQKVTTNFVGQKVLVQSLSAEGEMLTKLAYTYSANNELLTTKIYKGDTFSHTQVTLVVDKYGRKTSMTDLDKGKWDYTYNGFGELITQTNSSNLVLAMRYDELGRKIARLDVDGLTCWEYDSQLKGALSRVAYKKGANQNTNTCSSNWPTQPNYQETYTYGNNNKLAETETLIDGEIFYSQLMYDEYNRVKYTQYPANGFTVEHGYNNYGMATKLTNVTPNHRDFGKVYQEVKAMDARGNITDVRYANGVKQTKGYKATSGYIDSMSLTKGSSMLHNQSFKFDEVGNLTERKHNFALGGSAHDYCESFGYDSLNRLDWSRTQASTTTCNESSGGIYKNYDYDALGNFEYKEGGGHYTYHSSIKNRVLKVTSGANSTGTVIYDFSNSSSYDNRGNVLSDGSRTFTYSAYDKPTRITKGGIYTDMAYDHNRNLYSRTDKRSNGTTHTLYVKGLYERIKGSNGITEHKYYVGNVVVTDRSNGNNDTFYLHKDHLGSTTSITNASGAVVQHINYDAWGKQNRFSTSSSLQTLLSQQSPAESKGYTGHKELSDLGIIHMGGRIYDATLGRFLQADPHIQAPLNSQNYNRYSYVLNNPMSYTDPSGYFFKALGKFVKKHWRTIAAVGLAAVGGYYALAALKAGAIGTAYGIAAATGFASGYVSTGSLRGALTGAFTSMAFLGVGQATIGAHNAVKALAHGVTGGIISDLQGGKFGHGFTSAGLTKGAQVAGLVSSKLIEGAFQSAIIGGTISKITGGKFANGAITAAFQFAMNKYVTNGLRSDGKQLNKRVDVQDPEIQDPKVESIKRARVYTRFFGDPPPGLKYGPELAWRLVDISVFSEFDIEYVTTSTETIQEIVTTQWLEDTNGNASNVGQRVESKVISIDYNTTVNIKPLGIVGSLRLPDNANIVHQQCITMKMQGC</sequence>
<protein>
    <recommendedName>
        <fullName evidence="7">Teneurin-like YD-shell domain-containing protein</fullName>
    </recommendedName>
</protein>
<evidence type="ECO:0000256" key="3">
    <source>
        <dbReference type="ARBA" id="ARBA00022737"/>
    </source>
</evidence>
<dbReference type="PANTHER" id="PTHR32305">
    <property type="match status" value="1"/>
</dbReference>
<feature type="region of interest" description="Disordered" evidence="5">
    <location>
        <begin position="1512"/>
        <end position="1531"/>
    </location>
</feature>
<dbReference type="NCBIfam" id="TIGR03696">
    <property type="entry name" value="Rhs_assc_core"/>
    <property type="match status" value="1"/>
</dbReference>
<dbReference type="Gene3D" id="2.180.10.10">
    <property type="entry name" value="RHS repeat-associated core"/>
    <property type="match status" value="1"/>
</dbReference>
<keyword evidence="4" id="KW-0843">Virulence</keyword>
<comment type="caution">
    <text evidence="8">The sequence shown here is derived from an EMBL/GenBank/DDBJ whole genome shotgun (WGS) entry which is preliminary data.</text>
</comment>
<dbReference type="Proteomes" id="UP000322915">
    <property type="component" value="Unassembled WGS sequence"/>
</dbReference>
<dbReference type="PANTHER" id="PTHR32305:SF15">
    <property type="entry name" value="PROTEIN RHSA-RELATED"/>
    <property type="match status" value="1"/>
</dbReference>
<feature type="chain" id="PRO_5045436883" description="Teneurin-like YD-shell domain-containing protein" evidence="6">
    <location>
        <begin position="24"/>
        <end position="2451"/>
    </location>
</feature>
<feature type="signal peptide" evidence="6">
    <location>
        <begin position="1"/>
        <end position="23"/>
    </location>
</feature>
<name>A0ABQ6RML8_9GAMM</name>
<proteinExistence type="predicted"/>
<gene>
    <name evidence="8" type="ORF">EU509_01715</name>
</gene>
<dbReference type="InterPro" id="IPR050708">
    <property type="entry name" value="T6SS_VgrG/RHS"/>
</dbReference>
<comment type="subcellular location">
    <subcellularLocation>
        <location evidence="1">Secreted</location>
    </subcellularLocation>
</comment>
<feature type="domain" description="Teneurin-like YD-shell" evidence="7">
    <location>
        <begin position="1800"/>
        <end position="2128"/>
    </location>
</feature>
<evidence type="ECO:0000256" key="6">
    <source>
        <dbReference type="SAM" id="SignalP"/>
    </source>
</evidence>
<evidence type="ECO:0000256" key="2">
    <source>
        <dbReference type="ARBA" id="ARBA00022525"/>
    </source>
</evidence>
<dbReference type="SUPFAM" id="SSF69318">
    <property type="entry name" value="Integrin alpha N-terminal domain"/>
    <property type="match status" value="1"/>
</dbReference>
<evidence type="ECO:0000259" key="7">
    <source>
        <dbReference type="Pfam" id="PF25023"/>
    </source>
</evidence>
<evidence type="ECO:0000313" key="9">
    <source>
        <dbReference type="Proteomes" id="UP000322915"/>
    </source>
</evidence>
<organism evidence="8 9">
    <name type="scientific">Pseudoalteromonas fuliginea</name>
    <dbReference type="NCBI Taxonomy" id="1872678"/>
    <lineage>
        <taxon>Bacteria</taxon>
        <taxon>Pseudomonadati</taxon>
        <taxon>Pseudomonadota</taxon>
        <taxon>Gammaproteobacteria</taxon>
        <taxon>Alteromonadales</taxon>
        <taxon>Pseudoalteromonadaceae</taxon>
        <taxon>Pseudoalteromonas</taxon>
    </lineage>
</organism>
<dbReference type="Gene3D" id="2.130.10.130">
    <property type="entry name" value="Integrin alpha, N-terminal"/>
    <property type="match status" value="1"/>
</dbReference>
<dbReference type="EMBL" id="SEUJ01000047">
    <property type="protein sequence ID" value="KAA1164708.1"/>
    <property type="molecule type" value="Genomic_DNA"/>
</dbReference>
<keyword evidence="6" id="KW-0732">Signal</keyword>
<evidence type="ECO:0000256" key="5">
    <source>
        <dbReference type="SAM" id="MobiDB-lite"/>
    </source>
</evidence>
<reference evidence="8 9" key="1">
    <citation type="submission" date="2019-01" db="EMBL/GenBank/DDBJ databases">
        <title>Genome sequences of marine Pseudoalteromonas species.</title>
        <authorList>
            <person name="Boraston A.B."/>
            <person name="Hehemann J.-H."/>
            <person name="Vickers C.J."/>
            <person name="Salama-Alber O."/>
            <person name="Abe K."/>
            <person name="Hettle A.J."/>
        </authorList>
    </citation>
    <scope>NUCLEOTIDE SEQUENCE [LARGE SCALE GENOMIC DNA]</scope>
    <source>
        <strain evidence="8 9">PS47</strain>
    </source>
</reference>
<dbReference type="RefSeq" id="WP_149605027.1">
    <property type="nucleotide sequence ID" value="NZ_SEUJ01000047.1"/>
</dbReference>
<feature type="compositionally biased region" description="Basic and acidic residues" evidence="5">
    <location>
        <begin position="1512"/>
        <end position="1523"/>
    </location>
</feature>
<keyword evidence="2" id="KW-0964">Secreted</keyword>
<dbReference type="Pfam" id="PF25023">
    <property type="entry name" value="TEN_YD-shell"/>
    <property type="match status" value="1"/>
</dbReference>